<keyword evidence="4" id="KW-0597">Phosphoprotein</keyword>
<protein>
    <recommendedName>
        <fullName evidence="16">Zinc finger protein 518A</fullName>
    </recommendedName>
</protein>
<evidence type="ECO:0000256" key="5">
    <source>
        <dbReference type="ARBA" id="ARBA00022723"/>
    </source>
</evidence>
<evidence type="ECO:0000256" key="17">
    <source>
        <dbReference type="PROSITE-ProRule" id="PRU00042"/>
    </source>
</evidence>
<dbReference type="PANTHER" id="PTHR24379:SF121">
    <property type="entry name" value="C2H2-TYPE DOMAIN-CONTAINING PROTEIN"/>
    <property type="match status" value="1"/>
</dbReference>
<keyword evidence="3" id="KW-1017">Isopeptide bond</keyword>
<keyword evidence="7 17" id="KW-0863">Zinc-finger</keyword>
<dbReference type="Gene3D" id="3.30.160.60">
    <property type="entry name" value="Classic Zinc Finger"/>
    <property type="match status" value="2"/>
</dbReference>
<evidence type="ECO:0000256" key="6">
    <source>
        <dbReference type="ARBA" id="ARBA00022737"/>
    </source>
</evidence>
<evidence type="ECO:0000256" key="18">
    <source>
        <dbReference type="SAM" id="MobiDB-lite"/>
    </source>
</evidence>
<feature type="domain" description="C2H2-type" evidence="19">
    <location>
        <begin position="243"/>
        <end position="270"/>
    </location>
</feature>
<dbReference type="InterPro" id="IPR013087">
    <property type="entry name" value="Znf_C2H2_type"/>
</dbReference>
<dbReference type="GO" id="GO:0003677">
    <property type="term" value="F:DNA binding"/>
    <property type="evidence" value="ECO:0007669"/>
    <property type="project" value="UniProtKB-KW"/>
</dbReference>
<feature type="compositionally biased region" description="Polar residues" evidence="18">
    <location>
        <begin position="401"/>
        <end position="419"/>
    </location>
</feature>
<keyword evidence="14" id="KW-0539">Nucleus</keyword>
<evidence type="ECO:0000313" key="22">
    <source>
        <dbReference type="RefSeq" id="XP_020852732.1"/>
    </source>
</evidence>
<dbReference type="GO" id="GO:0008270">
    <property type="term" value="F:zinc ion binding"/>
    <property type="evidence" value="ECO:0007669"/>
    <property type="project" value="UniProtKB-KW"/>
</dbReference>
<evidence type="ECO:0000256" key="14">
    <source>
        <dbReference type="ARBA" id="ARBA00023242"/>
    </source>
</evidence>
<comment type="function">
    <text evidence="15">Through its association with the EHMT1-EHMT2/G9A and PRC2/EED-EZH2 histone methyltransferase complexes may function in gene silencing, regulating repressive post-translational methylation of histone tails at promoters of target genes.</text>
</comment>
<dbReference type="InterPro" id="IPR036236">
    <property type="entry name" value="Znf_C2H2_sf"/>
</dbReference>
<evidence type="ECO:0000256" key="7">
    <source>
        <dbReference type="ARBA" id="ARBA00022771"/>
    </source>
</evidence>
<evidence type="ECO:0000313" key="20">
    <source>
        <dbReference type="Proteomes" id="UP000515140"/>
    </source>
</evidence>
<organism evidence="20 22">
    <name type="scientific">Phascolarctos cinereus</name>
    <name type="common">Koala</name>
    <dbReference type="NCBI Taxonomy" id="38626"/>
    <lineage>
        <taxon>Eukaryota</taxon>
        <taxon>Metazoa</taxon>
        <taxon>Chordata</taxon>
        <taxon>Craniata</taxon>
        <taxon>Vertebrata</taxon>
        <taxon>Euteleostomi</taxon>
        <taxon>Mammalia</taxon>
        <taxon>Metatheria</taxon>
        <taxon>Diprotodontia</taxon>
        <taxon>Phascolarctidae</taxon>
        <taxon>Phascolarctos</taxon>
    </lineage>
</organism>
<keyword evidence="5" id="KW-0479">Metal-binding</keyword>
<evidence type="ECO:0000256" key="1">
    <source>
        <dbReference type="ARBA" id="ARBA00004123"/>
    </source>
</evidence>
<evidence type="ECO:0000256" key="15">
    <source>
        <dbReference type="ARBA" id="ARBA00054986"/>
    </source>
</evidence>
<evidence type="ECO:0000256" key="10">
    <source>
        <dbReference type="ARBA" id="ARBA00022853"/>
    </source>
</evidence>
<evidence type="ECO:0000256" key="16">
    <source>
        <dbReference type="ARBA" id="ARBA00069539"/>
    </source>
</evidence>
<feature type="region of interest" description="Disordered" evidence="18">
    <location>
        <begin position="1159"/>
        <end position="1180"/>
    </location>
</feature>
<dbReference type="GO" id="GO:0005634">
    <property type="term" value="C:nucleus"/>
    <property type="evidence" value="ECO:0007669"/>
    <property type="project" value="UniProtKB-SubCell"/>
</dbReference>
<feature type="domain" description="C2H2-type" evidence="19">
    <location>
        <begin position="1488"/>
        <end position="1515"/>
    </location>
</feature>
<dbReference type="RefSeq" id="XP_020852732.1">
    <property type="nucleotide sequence ID" value="XM_020997073.1"/>
</dbReference>
<evidence type="ECO:0000256" key="2">
    <source>
        <dbReference type="ARBA" id="ARBA00006991"/>
    </source>
</evidence>
<proteinExistence type="inferred from homology"/>
<keyword evidence="20" id="KW-1185">Reference proteome</keyword>
<evidence type="ECO:0000259" key="19">
    <source>
        <dbReference type="PROSITE" id="PS50157"/>
    </source>
</evidence>
<keyword evidence="6" id="KW-0677">Repeat</keyword>
<keyword evidence="12" id="KW-0238">DNA-binding</keyword>
<comment type="similarity">
    <text evidence="2">Belongs to the krueppel C2H2-type zinc-finger protein family.</text>
</comment>
<dbReference type="PROSITE" id="PS50157">
    <property type="entry name" value="ZINC_FINGER_C2H2_2"/>
    <property type="match status" value="2"/>
</dbReference>
<dbReference type="PROSITE" id="PS00028">
    <property type="entry name" value="ZINC_FINGER_C2H2_1"/>
    <property type="match status" value="1"/>
</dbReference>
<keyword evidence="9" id="KW-0832">Ubl conjugation</keyword>
<dbReference type="Proteomes" id="UP000515140">
    <property type="component" value="Unplaced"/>
</dbReference>
<dbReference type="RefSeq" id="XP_020852731.1">
    <property type="nucleotide sequence ID" value="XM_020997072.1"/>
</dbReference>
<reference evidence="21 22" key="1">
    <citation type="submission" date="2025-04" db="UniProtKB">
        <authorList>
            <consortium name="RefSeq"/>
        </authorList>
    </citation>
    <scope>IDENTIFICATION</scope>
    <source>
        <tissue evidence="21 22">Spleen</tissue>
    </source>
</reference>
<dbReference type="KEGG" id="pcw:110215507"/>
<sequence length="1522" mass="170059">MPSEQKHFFCDEKPTTLKKDYNVEDIIVIDAVESEEPRVLEDNFPYELKNVKVDLPKISIPDEALLTHEVDVYRQLLENKPQTARKSVCKEKADESPLNCLEECNLWHRPNIGYEEEGMKMSAKILNFSCTKCRDNVRYSPNDLQKHFQLLHCGELPLYPCEMCSFSANDFQSFKQHRLIHRSTLVKCDICNDENVYTLLDLTKHFTVNHCVNGNFQCEKCKFSTKDVGTFVQHIHRHNEIHYKCSKCHHISFTKGEFQQHLFVHSTTVPFSCQYCNYSAAGKDQLLKHVIALHKDQLYAKDKLEKEKCEKRIVKTTAGLKLILRRYKIGTSRKTLWRQKKESNGNDSYVEKNTQVLKNNKIQIKSEEQSNIWEHLNEEKDEIIHIEKQSQKQDESESETRNLLPTSQCSRPEEGSSSGFGLLKNAIHGPTVLMMKNNKISVPANYSAKFMGFKMVDGKQHIVIKLLPTNKSNSCSPGLQPDITKDNTTDLQHHTAETTGLSTGATLHTSDLNNTICTNTSNPLSFSTPLFSGNATLEKEKAVLAQARSKSQTVVGAEKSTPHLSTNSELTAAPLNLTTKIRISNNVEAWGSCVTQSHPQVLCATVKNPVNLESVEVNSVEPKAQYSGMLNNSSINDLNYMPSCNQGSLPFHNYSKMDVLDNSCSISVTACENSEESSSSKTAVHQYNLRSEAVLPSVGRNTNPDLHQTSPSKICQTYCPLNSKDTFEPLKNQREVDTEILETVQNMDTQNPHTNINQDLENVAEKSDWEDVSSADSFTMPKITSVFSLQSEQASDFLSPEENRLLQDVLNEKSSVEKGSDMTPNKGIQLHDEPLLKNEGKSDITECFKGSGGPYTLPISSKNVGVGVHTKGLSASNCTTNAEMDCEKEKQVLPTPNDLGDFEKIPRIAGVGTLVKTQSDTIITQQLVKDKIQATPENSNGVGSFHVLSPPINSEPKKTILVQSSPKGFILPLHLASKSGLQLVSGRSLSSANPPGIYMTQGVPSSLLLNKKPGMILRLSNGVLGSVTNITGERSQIFGAAAAKEHDKTPSVRAELKKDSPASIICPSTLESRPEMTVSSENSVPFKGSYIIRNPAESSVNRISSQNTLPGCQGTKSHTLGSVKQPSEAQQKQSLYALLPDGRQAVLLRCVTPNKSQIGPSDLLQNGTYDHQNHQPKKTGATQQKILLKIIKNPACDISQSVNSPKSSLQLDIIQSHQTSIAKEKQPVSSSNALLLTDRLMPANATIATSTAICPIPPQGTVCTTNHPETQLLRCQTDRSSGSGFSNRKSTRRQISQIKTHIRHKASEPMITYKNRNFGPKWRGNLEEWPRKKVMLHRKSKRKTKSEDFHDTFDLYRPRFPKDTIRTLRLFPFSSTQLVKCPRRNQPVVVLNHPDADAPEVVNVMKTIAKFKGHVLKVSLSKRTIQALLEPAYCNISKAITDDFSAKRHKVLKPVKERFVLKLTLKKTSKNNYQIVKTTSDNTLKAKFNCWYCGRIFDNQDAWVGHGQRHLMEATRDWHMLE</sequence>
<keyword evidence="8" id="KW-0862">Zinc</keyword>
<evidence type="ECO:0000256" key="12">
    <source>
        <dbReference type="ARBA" id="ARBA00023125"/>
    </source>
</evidence>
<feature type="region of interest" description="Disordered" evidence="18">
    <location>
        <begin position="388"/>
        <end position="422"/>
    </location>
</feature>
<evidence type="ECO:0000256" key="9">
    <source>
        <dbReference type="ARBA" id="ARBA00022843"/>
    </source>
</evidence>
<accession>A0A6P5L4N5</accession>
<dbReference type="GO" id="GO:0006325">
    <property type="term" value="P:chromatin organization"/>
    <property type="evidence" value="ECO:0007669"/>
    <property type="project" value="UniProtKB-KW"/>
</dbReference>
<evidence type="ECO:0000256" key="4">
    <source>
        <dbReference type="ARBA" id="ARBA00022553"/>
    </source>
</evidence>
<evidence type="ECO:0000313" key="21">
    <source>
        <dbReference type="RefSeq" id="XP_020852731.1"/>
    </source>
</evidence>
<keyword evidence="11" id="KW-0805">Transcription regulation</keyword>
<dbReference type="SUPFAM" id="SSF57667">
    <property type="entry name" value="beta-beta-alpha zinc fingers"/>
    <property type="match status" value="1"/>
</dbReference>
<evidence type="ECO:0000256" key="8">
    <source>
        <dbReference type="ARBA" id="ARBA00022833"/>
    </source>
</evidence>
<comment type="subcellular location">
    <subcellularLocation>
        <location evidence="1">Nucleus</location>
    </subcellularLocation>
</comment>
<keyword evidence="10" id="KW-0156">Chromatin regulator</keyword>
<name>A0A6P5L4N5_PHACI</name>
<dbReference type="FunFam" id="3.30.160.60:FF:001423">
    <property type="entry name" value="Zinc finger protein 518A"/>
    <property type="match status" value="1"/>
</dbReference>
<evidence type="ECO:0000256" key="13">
    <source>
        <dbReference type="ARBA" id="ARBA00023163"/>
    </source>
</evidence>
<dbReference type="PANTHER" id="PTHR24379">
    <property type="entry name" value="KRAB AND ZINC FINGER DOMAIN-CONTAINING"/>
    <property type="match status" value="1"/>
</dbReference>
<dbReference type="CTD" id="9849"/>
<gene>
    <name evidence="21 22" type="primary">ZNF518A</name>
</gene>
<evidence type="ECO:0000256" key="3">
    <source>
        <dbReference type="ARBA" id="ARBA00022499"/>
    </source>
</evidence>
<feature type="compositionally biased region" description="Basic and acidic residues" evidence="18">
    <location>
        <begin position="388"/>
        <end position="400"/>
    </location>
</feature>
<feature type="compositionally biased region" description="Polar residues" evidence="18">
    <location>
        <begin position="1159"/>
        <end position="1170"/>
    </location>
</feature>
<dbReference type="SMART" id="SM00355">
    <property type="entry name" value="ZnF_C2H2"/>
    <property type="match status" value="7"/>
</dbReference>
<keyword evidence="13" id="KW-0804">Transcription</keyword>
<dbReference type="GeneID" id="110215507"/>
<evidence type="ECO:0000256" key="11">
    <source>
        <dbReference type="ARBA" id="ARBA00023015"/>
    </source>
</evidence>